<dbReference type="Proteomes" id="UP000019109">
    <property type="component" value="Unassembled WGS sequence"/>
</dbReference>
<dbReference type="SMART" id="SM01245">
    <property type="entry name" value="Jag_N"/>
    <property type="match status" value="1"/>
</dbReference>
<dbReference type="Pfam" id="PF14804">
    <property type="entry name" value="Jag_N"/>
    <property type="match status" value="1"/>
</dbReference>
<dbReference type="InterPro" id="IPR032782">
    <property type="entry name" value="KhpB_N"/>
</dbReference>
<gene>
    <name evidence="2" type="ORF">JCM21531_2752</name>
</gene>
<dbReference type="STRING" id="1294263.JCM21531_2752"/>
<evidence type="ECO:0000259" key="1">
    <source>
        <dbReference type="SMART" id="SM01245"/>
    </source>
</evidence>
<proteinExistence type="predicted"/>
<protein>
    <submittedName>
        <fullName evidence="2">RNA-binding protein Jag</fullName>
    </submittedName>
</protein>
<reference evidence="2" key="1">
    <citation type="journal article" date="2014" name="Genome Announc.">
        <title>Draft Genome Sequence of Clostridium straminisolvens Strain JCM 21531T, Isolated from a Cellulose-Degrading Bacterial Community.</title>
        <authorList>
            <person name="Yuki M."/>
            <person name="Oshima K."/>
            <person name="Suda W."/>
            <person name="Sakamoto M."/>
            <person name="Kitamura K."/>
            <person name="Iida T."/>
            <person name="Hattori M."/>
            <person name="Ohkuma M."/>
        </authorList>
    </citation>
    <scope>NUCLEOTIDE SEQUENCE [LARGE SCALE GENOMIC DNA]</scope>
    <source>
        <strain evidence="2">JCM 21531</strain>
    </source>
</reference>
<dbReference type="EMBL" id="BAVR01000033">
    <property type="protein sequence ID" value="GAE89246.1"/>
    <property type="molecule type" value="Genomic_DNA"/>
</dbReference>
<name>W4V7S6_9FIRM</name>
<dbReference type="InterPro" id="IPR038247">
    <property type="entry name" value="Jag_N_dom_sf"/>
</dbReference>
<dbReference type="InterPro" id="IPR039247">
    <property type="entry name" value="KhpB"/>
</dbReference>
<dbReference type="Gene3D" id="3.30.30.80">
    <property type="entry name" value="probable RNA-binding protein from clostridium symbiosum atcc 14940"/>
    <property type="match status" value="1"/>
</dbReference>
<feature type="domain" description="RNA-binding protein KhpB N-terminal" evidence="1">
    <location>
        <begin position="6"/>
        <end position="58"/>
    </location>
</feature>
<dbReference type="PANTHER" id="PTHR35800:SF1">
    <property type="entry name" value="RNA-BINDING PROTEIN KHPB"/>
    <property type="match status" value="1"/>
</dbReference>
<sequence length="75" mass="8289">MPQFVEKSAKTVKEAVDLALAELNATEDNVEIEVLEEGTKGIFGLIGSKLARVKVTLKETGGEKAKKFYWIYSVK</sequence>
<dbReference type="GO" id="GO:0003723">
    <property type="term" value="F:RNA binding"/>
    <property type="evidence" value="ECO:0007669"/>
    <property type="project" value="InterPro"/>
</dbReference>
<dbReference type="PANTHER" id="PTHR35800">
    <property type="entry name" value="PROTEIN JAG"/>
    <property type="match status" value="1"/>
</dbReference>
<comment type="caution">
    <text evidence="2">The sequence shown here is derived from an EMBL/GenBank/DDBJ whole genome shotgun (WGS) entry which is preliminary data.</text>
</comment>
<evidence type="ECO:0000313" key="2">
    <source>
        <dbReference type="EMBL" id="GAE89246.1"/>
    </source>
</evidence>
<evidence type="ECO:0000313" key="3">
    <source>
        <dbReference type="Proteomes" id="UP000019109"/>
    </source>
</evidence>
<accession>W4V7S6</accession>
<dbReference type="AlphaFoldDB" id="W4V7S6"/>
<keyword evidence="3" id="KW-1185">Reference proteome</keyword>
<organism evidence="2 3">
    <name type="scientific">Acetivibrio straminisolvens JCM 21531</name>
    <dbReference type="NCBI Taxonomy" id="1294263"/>
    <lineage>
        <taxon>Bacteria</taxon>
        <taxon>Bacillati</taxon>
        <taxon>Bacillota</taxon>
        <taxon>Clostridia</taxon>
        <taxon>Eubacteriales</taxon>
        <taxon>Oscillospiraceae</taxon>
        <taxon>Acetivibrio</taxon>
    </lineage>
</organism>